<gene>
    <name evidence="1" type="ORF">RHMOL_Rhmol12G0052700</name>
</gene>
<proteinExistence type="predicted"/>
<reference evidence="1" key="1">
    <citation type="submission" date="2022-02" db="EMBL/GenBank/DDBJ databases">
        <title>Plant Genome Project.</title>
        <authorList>
            <person name="Zhang R.-G."/>
        </authorList>
    </citation>
    <scope>NUCLEOTIDE SEQUENCE</scope>
    <source>
        <strain evidence="1">AT1</strain>
    </source>
</reference>
<protein>
    <submittedName>
        <fullName evidence="1">Uncharacterized protein</fullName>
    </submittedName>
</protein>
<comment type="caution">
    <text evidence="1">The sequence shown here is derived from an EMBL/GenBank/DDBJ whole genome shotgun (WGS) entry which is preliminary data.</text>
</comment>
<keyword evidence="2" id="KW-1185">Reference proteome</keyword>
<organism evidence="1 2">
    <name type="scientific">Rhododendron molle</name>
    <name type="common">Chinese azalea</name>
    <name type="synonym">Azalea mollis</name>
    <dbReference type="NCBI Taxonomy" id="49168"/>
    <lineage>
        <taxon>Eukaryota</taxon>
        <taxon>Viridiplantae</taxon>
        <taxon>Streptophyta</taxon>
        <taxon>Embryophyta</taxon>
        <taxon>Tracheophyta</taxon>
        <taxon>Spermatophyta</taxon>
        <taxon>Magnoliopsida</taxon>
        <taxon>eudicotyledons</taxon>
        <taxon>Gunneridae</taxon>
        <taxon>Pentapetalae</taxon>
        <taxon>asterids</taxon>
        <taxon>Ericales</taxon>
        <taxon>Ericaceae</taxon>
        <taxon>Ericoideae</taxon>
        <taxon>Rhodoreae</taxon>
        <taxon>Rhododendron</taxon>
    </lineage>
</organism>
<evidence type="ECO:0000313" key="2">
    <source>
        <dbReference type="Proteomes" id="UP001062846"/>
    </source>
</evidence>
<sequence length="75" mass="8707">MESSGCKDTAGTSKMQRIRRRKVARKSSVQRKVKKLQKLIPGGRRLSPDRLFLRTADYILHLRFQVHMLEAVSQI</sequence>
<name>A0ACC0LFN9_RHOML</name>
<evidence type="ECO:0000313" key="1">
    <source>
        <dbReference type="EMBL" id="KAI8527142.1"/>
    </source>
</evidence>
<dbReference type="EMBL" id="CM046399">
    <property type="protein sequence ID" value="KAI8527142.1"/>
    <property type="molecule type" value="Genomic_DNA"/>
</dbReference>
<dbReference type="Proteomes" id="UP001062846">
    <property type="component" value="Chromosome 12"/>
</dbReference>
<accession>A0ACC0LFN9</accession>